<dbReference type="InterPro" id="IPR014440">
    <property type="entry name" value="HCCAis_GSTk"/>
</dbReference>
<dbReference type="EMBL" id="KY022631">
    <property type="protein sequence ID" value="ARR97149.1"/>
    <property type="molecule type" value="mRNA"/>
</dbReference>
<feature type="domain" description="DSBA-like thioredoxin" evidence="6">
    <location>
        <begin position="7"/>
        <end position="211"/>
    </location>
</feature>
<reference evidence="7" key="1">
    <citation type="submission" date="2016-10" db="EMBL/GenBank/DDBJ databases">
        <authorList>
            <person name="Bathige S.D.N.K."/>
            <person name="Lee S."/>
            <person name="Lee J."/>
        </authorList>
    </citation>
    <scope>NUCLEOTIDE SEQUENCE</scope>
</reference>
<evidence type="ECO:0000256" key="3">
    <source>
        <dbReference type="ARBA" id="ARBA00047960"/>
    </source>
</evidence>
<dbReference type="SUPFAM" id="SSF52833">
    <property type="entry name" value="Thioredoxin-like"/>
    <property type="match status" value="1"/>
</dbReference>
<evidence type="ECO:0000256" key="5">
    <source>
        <dbReference type="PIRSR" id="PIRSR006386-1"/>
    </source>
</evidence>
<dbReference type="FunFam" id="3.40.30.10:FF:000096">
    <property type="entry name" value="Glutathione S-transferase kappa"/>
    <property type="match status" value="1"/>
</dbReference>
<dbReference type="InterPro" id="IPR001853">
    <property type="entry name" value="DSBA-like_thioredoxin_dom"/>
</dbReference>
<dbReference type="InterPro" id="IPR044088">
    <property type="entry name" value="GSTK"/>
</dbReference>
<dbReference type="AlphaFoldDB" id="A0A7I6IQ18"/>
<dbReference type="GO" id="GO:0004364">
    <property type="term" value="F:glutathione transferase activity"/>
    <property type="evidence" value="ECO:0007669"/>
    <property type="project" value="UniProtKB-UniRule"/>
</dbReference>
<dbReference type="PANTHER" id="PTHR42943:SF2">
    <property type="entry name" value="GLUTATHIONE S-TRANSFERASE KAPPA 1"/>
    <property type="match status" value="1"/>
</dbReference>
<dbReference type="InterPro" id="IPR051924">
    <property type="entry name" value="GST_Kappa/NadH"/>
</dbReference>
<dbReference type="InterPro" id="IPR036249">
    <property type="entry name" value="Thioredoxin-like_sf"/>
</dbReference>
<keyword evidence="2 4" id="KW-0808">Transferase</keyword>
<dbReference type="EC" id="2.5.1.18" evidence="4"/>
<evidence type="ECO:0000256" key="2">
    <source>
        <dbReference type="ARBA" id="ARBA00022679"/>
    </source>
</evidence>
<dbReference type="PANTHER" id="PTHR42943">
    <property type="entry name" value="GLUTATHIONE S-TRANSFERASE KAPPA"/>
    <property type="match status" value="1"/>
</dbReference>
<dbReference type="PIRSF" id="PIRSF006386">
    <property type="entry name" value="HCCAis_GSTk"/>
    <property type="match status" value="1"/>
</dbReference>
<evidence type="ECO:0000313" key="7">
    <source>
        <dbReference type="EMBL" id="ARR97149.1"/>
    </source>
</evidence>
<dbReference type="GO" id="GO:0006749">
    <property type="term" value="P:glutathione metabolic process"/>
    <property type="evidence" value="ECO:0007669"/>
    <property type="project" value="InterPro"/>
</dbReference>
<dbReference type="GO" id="GO:0005739">
    <property type="term" value="C:mitochondrion"/>
    <property type="evidence" value="ECO:0007669"/>
    <property type="project" value="TreeGrafter"/>
</dbReference>
<dbReference type="Gene3D" id="3.40.30.10">
    <property type="entry name" value="Glutaredoxin"/>
    <property type="match status" value="1"/>
</dbReference>
<comment type="catalytic activity">
    <reaction evidence="3 4">
        <text>RX + glutathione = an S-substituted glutathione + a halide anion + H(+)</text>
        <dbReference type="Rhea" id="RHEA:16437"/>
        <dbReference type="ChEBI" id="CHEBI:15378"/>
        <dbReference type="ChEBI" id="CHEBI:16042"/>
        <dbReference type="ChEBI" id="CHEBI:17792"/>
        <dbReference type="ChEBI" id="CHEBI:57925"/>
        <dbReference type="ChEBI" id="CHEBI:90779"/>
        <dbReference type="EC" id="2.5.1.18"/>
    </reaction>
</comment>
<dbReference type="GO" id="GO:0005777">
    <property type="term" value="C:peroxisome"/>
    <property type="evidence" value="ECO:0007669"/>
    <property type="project" value="TreeGrafter"/>
</dbReference>
<organism evidence="7">
    <name type="scientific">Haliotis discus discus</name>
    <name type="common">disc abalone</name>
    <dbReference type="NCBI Taxonomy" id="91233"/>
    <lineage>
        <taxon>Eukaryota</taxon>
        <taxon>Metazoa</taxon>
        <taxon>Spiralia</taxon>
        <taxon>Lophotrochozoa</taxon>
        <taxon>Mollusca</taxon>
        <taxon>Gastropoda</taxon>
        <taxon>Vetigastropoda</taxon>
        <taxon>Lepetellida</taxon>
        <taxon>Haliotoidea</taxon>
        <taxon>Haliotidae</taxon>
        <taxon>Haliotis</taxon>
    </lineage>
</organism>
<evidence type="ECO:0000259" key="6">
    <source>
        <dbReference type="Pfam" id="PF01323"/>
    </source>
</evidence>
<sequence length="227" mass="25568">MSAKKRVELFYDVVSPYSWFAFEVLCRYRASGSWNINLQLRPFFLGGVMQGSGNKPPASVPNKAAYMSNDLKRLREFMNIPLNQPANFVEAVLVKGSLQAMRFLTAVDMQQPDKTEALSRELWMRIWSRDEDITQPDSFMEAGKKAGLSDAVIKDALGRIKNQEVKDKLKETTQEALDHMAFGAPIIVAHVESGPELIFGSDRFDILARLLGEEWKGPLPEMAKAKL</sequence>
<protein>
    <recommendedName>
        <fullName evidence="4">Glutathione S-transferase kappa</fullName>
        <ecNumber evidence="4">2.5.1.18</ecNumber>
    </recommendedName>
</protein>
<feature type="active site" description="Nucleophile" evidence="5">
    <location>
        <position position="15"/>
    </location>
</feature>
<dbReference type="Pfam" id="PF01323">
    <property type="entry name" value="DSBA"/>
    <property type="match status" value="1"/>
</dbReference>
<dbReference type="CDD" id="cd03021">
    <property type="entry name" value="DsbA_GSTK"/>
    <property type="match status" value="1"/>
</dbReference>
<name>A0A7I6IQ18_HALDI</name>
<comment type="similarity">
    <text evidence="1 4">Belongs to the GST superfamily. Kappa family.</text>
</comment>
<dbReference type="SMR" id="A0A7I6IQ18"/>
<evidence type="ECO:0000256" key="4">
    <source>
        <dbReference type="PIRNR" id="PIRNR006386"/>
    </source>
</evidence>
<evidence type="ECO:0000256" key="1">
    <source>
        <dbReference type="ARBA" id="ARBA00006494"/>
    </source>
</evidence>
<accession>A0A7I6IQ18</accession>
<dbReference type="GO" id="GO:0004602">
    <property type="term" value="F:glutathione peroxidase activity"/>
    <property type="evidence" value="ECO:0007669"/>
    <property type="project" value="InterPro"/>
</dbReference>
<proteinExistence type="evidence at transcript level"/>